<feature type="domain" description="PAC" evidence="8">
    <location>
        <begin position="212"/>
        <end position="264"/>
    </location>
</feature>
<dbReference type="PROSITE" id="PS50113">
    <property type="entry name" value="PAC"/>
    <property type="match status" value="1"/>
</dbReference>
<dbReference type="EMBL" id="BAABFO010000008">
    <property type="protein sequence ID" value="GAA4331396.1"/>
    <property type="molecule type" value="Genomic_DNA"/>
</dbReference>
<dbReference type="PRINTS" id="PR00344">
    <property type="entry name" value="BCTRLSENSOR"/>
</dbReference>
<dbReference type="Pfam" id="PF00512">
    <property type="entry name" value="HisKA"/>
    <property type="match status" value="1"/>
</dbReference>
<dbReference type="SUPFAM" id="SSF47384">
    <property type="entry name" value="Homodimeric domain of signal transducing histidine kinase"/>
    <property type="match status" value="1"/>
</dbReference>
<feature type="domain" description="Response regulatory" evidence="7">
    <location>
        <begin position="2"/>
        <end position="118"/>
    </location>
</feature>
<dbReference type="Pfam" id="PF00072">
    <property type="entry name" value="Response_reg"/>
    <property type="match status" value="2"/>
</dbReference>
<dbReference type="Gene3D" id="3.30.565.10">
    <property type="entry name" value="Histidine kinase-like ATPase, C-terminal domain"/>
    <property type="match status" value="1"/>
</dbReference>
<dbReference type="CDD" id="cd00130">
    <property type="entry name" value="PAS"/>
    <property type="match status" value="1"/>
</dbReference>
<protein>
    <recommendedName>
        <fullName evidence="2">histidine kinase</fullName>
        <ecNumber evidence="2">2.7.13.3</ecNumber>
    </recommendedName>
</protein>
<keyword evidence="5" id="KW-0175">Coiled coil</keyword>
<dbReference type="PANTHER" id="PTHR43547:SF2">
    <property type="entry name" value="HYBRID SIGNAL TRANSDUCTION HISTIDINE KINASE C"/>
    <property type="match status" value="1"/>
</dbReference>
<evidence type="ECO:0000313" key="10">
    <source>
        <dbReference type="Proteomes" id="UP001501671"/>
    </source>
</evidence>
<feature type="modified residue" description="4-aspartylphosphate" evidence="4">
    <location>
        <position position="51"/>
    </location>
</feature>
<dbReference type="Pfam" id="PF08447">
    <property type="entry name" value="PAS_3"/>
    <property type="match status" value="1"/>
</dbReference>
<dbReference type="NCBIfam" id="TIGR00229">
    <property type="entry name" value="sensory_box"/>
    <property type="match status" value="1"/>
</dbReference>
<dbReference type="Pfam" id="PF02518">
    <property type="entry name" value="HATPase_c"/>
    <property type="match status" value="1"/>
</dbReference>
<dbReference type="InterPro" id="IPR000700">
    <property type="entry name" value="PAS-assoc_C"/>
</dbReference>
<dbReference type="SMART" id="SM00387">
    <property type="entry name" value="HATPase_c"/>
    <property type="match status" value="1"/>
</dbReference>
<dbReference type="CDD" id="cd17580">
    <property type="entry name" value="REC_2_DhkD-like"/>
    <property type="match status" value="1"/>
</dbReference>
<dbReference type="SUPFAM" id="SSF55874">
    <property type="entry name" value="ATPase domain of HSP90 chaperone/DNA topoisomerase II/histidine kinase"/>
    <property type="match status" value="1"/>
</dbReference>
<evidence type="ECO:0000256" key="5">
    <source>
        <dbReference type="SAM" id="Coils"/>
    </source>
</evidence>
<sequence>MLILNADDSESSRRAKSRILEQAGYEVVEAATGKEALTHAHDKHPALMLLDIRLPDIDGLEVCRRIKQDPATRGILVLQTSASAAGRDRVRAFHGGADSYLVEPIEADELIANVKALLRLKAAEDAHRTAEQALRESEERFRQMAETIADVFWIYDAQARRALYVSPAYVQIWRRPLPGPDEDIRDGMDDIHPDDRERVRHEFELAMQTGAYDQEFRLLHPDGSITWIHDRGFPIRAPDGTILRLTGVAQDVTDRKLAEQMLRNADRRKDEFLAMLAHELRNPLAPIRNAVELLRLRRPADSDIPVKAREIIARQVDHLSRLVDELLDVSRITHGKISLVKETVPLSAIVRAACEAVRPLIDSRMHRFETVMPDHEIWLFADPVRLAQVLGNLLNNAAKYTPPRGTIVLSACPREDRVAISVRDNGVGIDPQILPHVFDLFMQANPSLDRSHGGLGVGLSLAQSLARMHDGHITAQSAGRGEGSEFVLDIPVARHGPPLAGGLDALQMPPAPRNILIVEDSRDAAEGMALLLSTRGHTVKTAFDGLSGLAIARITRPDVIILDIGLPNMDGYQLARELRRIPETAAARLIAMTGYGQPEDRQKSMAAGIDRHLVKPVDLQQLEAAIDNLPQ</sequence>
<feature type="domain" description="Histidine kinase" evidence="6">
    <location>
        <begin position="275"/>
        <end position="494"/>
    </location>
</feature>
<keyword evidence="10" id="KW-1185">Reference proteome</keyword>
<feature type="domain" description="Response regulatory" evidence="7">
    <location>
        <begin position="514"/>
        <end position="630"/>
    </location>
</feature>
<dbReference type="InterPro" id="IPR036097">
    <property type="entry name" value="HisK_dim/P_sf"/>
</dbReference>
<dbReference type="CDD" id="cd00082">
    <property type="entry name" value="HisKA"/>
    <property type="match status" value="1"/>
</dbReference>
<organism evidence="9 10">
    <name type="scientific">Pigmentiphaga soli</name>
    <dbReference type="NCBI Taxonomy" id="1007095"/>
    <lineage>
        <taxon>Bacteria</taxon>
        <taxon>Pseudomonadati</taxon>
        <taxon>Pseudomonadota</taxon>
        <taxon>Betaproteobacteria</taxon>
        <taxon>Burkholderiales</taxon>
        <taxon>Alcaligenaceae</taxon>
        <taxon>Pigmentiphaga</taxon>
    </lineage>
</organism>
<comment type="catalytic activity">
    <reaction evidence="1">
        <text>ATP + protein L-histidine = ADP + protein N-phospho-L-histidine.</text>
        <dbReference type="EC" id="2.7.13.3"/>
    </reaction>
</comment>
<dbReference type="InterPro" id="IPR001610">
    <property type="entry name" value="PAC"/>
</dbReference>
<evidence type="ECO:0000259" key="7">
    <source>
        <dbReference type="PROSITE" id="PS50110"/>
    </source>
</evidence>
<dbReference type="InterPro" id="IPR004358">
    <property type="entry name" value="Sig_transdc_His_kin-like_C"/>
</dbReference>
<dbReference type="EC" id="2.7.13.3" evidence="2"/>
<accession>A0ABP8GXW3</accession>
<dbReference type="Gene3D" id="3.40.50.2300">
    <property type="match status" value="2"/>
</dbReference>
<evidence type="ECO:0000259" key="6">
    <source>
        <dbReference type="PROSITE" id="PS50109"/>
    </source>
</evidence>
<dbReference type="SUPFAM" id="SSF52172">
    <property type="entry name" value="CheY-like"/>
    <property type="match status" value="2"/>
</dbReference>
<dbReference type="InterPro" id="IPR003661">
    <property type="entry name" value="HisK_dim/P_dom"/>
</dbReference>
<gene>
    <name evidence="9" type="ORF">GCM10023144_19980</name>
</gene>
<evidence type="ECO:0000259" key="8">
    <source>
        <dbReference type="PROSITE" id="PS50113"/>
    </source>
</evidence>
<dbReference type="PROSITE" id="PS50110">
    <property type="entry name" value="RESPONSE_REGULATORY"/>
    <property type="match status" value="2"/>
</dbReference>
<evidence type="ECO:0000256" key="3">
    <source>
        <dbReference type="ARBA" id="ARBA00022553"/>
    </source>
</evidence>
<dbReference type="PANTHER" id="PTHR43547">
    <property type="entry name" value="TWO-COMPONENT HISTIDINE KINASE"/>
    <property type="match status" value="1"/>
</dbReference>
<dbReference type="InterPro" id="IPR035965">
    <property type="entry name" value="PAS-like_dom_sf"/>
</dbReference>
<evidence type="ECO:0000256" key="1">
    <source>
        <dbReference type="ARBA" id="ARBA00000085"/>
    </source>
</evidence>
<evidence type="ECO:0000313" key="9">
    <source>
        <dbReference type="EMBL" id="GAA4331396.1"/>
    </source>
</evidence>
<proteinExistence type="predicted"/>
<dbReference type="CDD" id="cd00075">
    <property type="entry name" value="HATPase"/>
    <property type="match status" value="1"/>
</dbReference>
<keyword evidence="3 4" id="KW-0597">Phosphoprotein</keyword>
<dbReference type="Proteomes" id="UP001501671">
    <property type="component" value="Unassembled WGS sequence"/>
</dbReference>
<dbReference type="SMART" id="SM00388">
    <property type="entry name" value="HisKA"/>
    <property type="match status" value="1"/>
</dbReference>
<dbReference type="SMART" id="SM00091">
    <property type="entry name" value="PAS"/>
    <property type="match status" value="1"/>
</dbReference>
<dbReference type="InterPro" id="IPR036890">
    <property type="entry name" value="HATPase_C_sf"/>
</dbReference>
<dbReference type="InterPro" id="IPR005467">
    <property type="entry name" value="His_kinase_dom"/>
</dbReference>
<feature type="modified residue" description="4-aspartylphosphate" evidence="4">
    <location>
        <position position="563"/>
    </location>
</feature>
<evidence type="ECO:0000256" key="4">
    <source>
        <dbReference type="PROSITE-ProRule" id="PRU00169"/>
    </source>
</evidence>
<dbReference type="SUPFAM" id="SSF55785">
    <property type="entry name" value="PYP-like sensor domain (PAS domain)"/>
    <property type="match status" value="1"/>
</dbReference>
<dbReference type="InterPro" id="IPR011006">
    <property type="entry name" value="CheY-like_superfamily"/>
</dbReference>
<reference evidence="10" key="1">
    <citation type="journal article" date="2019" name="Int. J. Syst. Evol. Microbiol.">
        <title>The Global Catalogue of Microorganisms (GCM) 10K type strain sequencing project: providing services to taxonomists for standard genome sequencing and annotation.</title>
        <authorList>
            <consortium name="The Broad Institute Genomics Platform"/>
            <consortium name="The Broad Institute Genome Sequencing Center for Infectious Disease"/>
            <person name="Wu L."/>
            <person name="Ma J."/>
        </authorList>
    </citation>
    <scope>NUCLEOTIDE SEQUENCE [LARGE SCALE GENOMIC DNA]</scope>
    <source>
        <strain evidence="10">JCM 17666</strain>
    </source>
</reference>
<dbReference type="SMART" id="SM00448">
    <property type="entry name" value="REC"/>
    <property type="match status" value="2"/>
</dbReference>
<dbReference type="Gene3D" id="3.30.450.20">
    <property type="entry name" value="PAS domain"/>
    <property type="match status" value="1"/>
</dbReference>
<feature type="coiled-coil region" evidence="5">
    <location>
        <begin position="120"/>
        <end position="147"/>
    </location>
</feature>
<dbReference type="InterPro" id="IPR001789">
    <property type="entry name" value="Sig_transdc_resp-reg_receiver"/>
</dbReference>
<dbReference type="RefSeq" id="WP_345248893.1">
    <property type="nucleotide sequence ID" value="NZ_BAABFO010000008.1"/>
</dbReference>
<dbReference type="Gene3D" id="1.10.287.130">
    <property type="match status" value="1"/>
</dbReference>
<comment type="caution">
    <text evidence="9">The sequence shown here is derived from an EMBL/GenBank/DDBJ whole genome shotgun (WGS) entry which is preliminary data.</text>
</comment>
<dbReference type="SMART" id="SM00086">
    <property type="entry name" value="PAC"/>
    <property type="match status" value="1"/>
</dbReference>
<dbReference type="InterPro" id="IPR013655">
    <property type="entry name" value="PAS_fold_3"/>
</dbReference>
<name>A0ABP8GXW3_9BURK</name>
<dbReference type="PROSITE" id="PS50109">
    <property type="entry name" value="HIS_KIN"/>
    <property type="match status" value="1"/>
</dbReference>
<dbReference type="InterPro" id="IPR000014">
    <property type="entry name" value="PAS"/>
</dbReference>
<evidence type="ECO:0000256" key="2">
    <source>
        <dbReference type="ARBA" id="ARBA00012438"/>
    </source>
</evidence>
<dbReference type="InterPro" id="IPR003594">
    <property type="entry name" value="HATPase_dom"/>
</dbReference>